<gene>
    <name evidence="2" type="ORF">A1O9_05255</name>
</gene>
<protein>
    <submittedName>
        <fullName evidence="2">Uncharacterized protein</fullName>
    </submittedName>
</protein>
<organism evidence="2 3">
    <name type="scientific">Exophiala aquamarina CBS 119918</name>
    <dbReference type="NCBI Taxonomy" id="1182545"/>
    <lineage>
        <taxon>Eukaryota</taxon>
        <taxon>Fungi</taxon>
        <taxon>Dikarya</taxon>
        <taxon>Ascomycota</taxon>
        <taxon>Pezizomycotina</taxon>
        <taxon>Eurotiomycetes</taxon>
        <taxon>Chaetothyriomycetidae</taxon>
        <taxon>Chaetothyriales</taxon>
        <taxon>Herpotrichiellaceae</taxon>
        <taxon>Exophiala</taxon>
    </lineage>
</organism>
<reference evidence="2 3" key="1">
    <citation type="submission" date="2013-03" db="EMBL/GenBank/DDBJ databases">
        <title>The Genome Sequence of Exophiala aquamarina CBS 119918.</title>
        <authorList>
            <consortium name="The Broad Institute Genomics Platform"/>
            <person name="Cuomo C."/>
            <person name="de Hoog S."/>
            <person name="Gorbushina A."/>
            <person name="Walker B."/>
            <person name="Young S.K."/>
            <person name="Zeng Q."/>
            <person name="Gargeya S."/>
            <person name="Fitzgerald M."/>
            <person name="Haas B."/>
            <person name="Abouelleil A."/>
            <person name="Allen A.W."/>
            <person name="Alvarado L."/>
            <person name="Arachchi H.M."/>
            <person name="Berlin A.M."/>
            <person name="Chapman S.B."/>
            <person name="Gainer-Dewar J."/>
            <person name="Goldberg J."/>
            <person name="Griggs A."/>
            <person name="Gujja S."/>
            <person name="Hansen M."/>
            <person name="Howarth C."/>
            <person name="Imamovic A."/>
            <person name="Ireland A."/>
            <person name="Larimer J."/>
            <person name="McCowan C."/>
            <person name="Murphy C."/>
            <person name="Pearson M."/>
            <person name="Poon T.W."/>
            <person name="Priest M."/>
            <person name="Roberts A."/>
            <person name="Saif S."/>
            <person name="Shea T."/>
            <person name="Sisk P."/>
            <person name="Sykes S."/>
            <person name="Wortman J."/>
            <person name="Nusbaum C."/>
            <person name="Birren B."/>
        </authorList>
    </citation>
    <scope>NUCLEOTIDE SEQUENCE [LARGE SCALE GENOMIC DNA]</scope>
    <source>
        <strain evidence="2 3">CBS 119918</strain>
    </source>
</reference>
<dbReference type="AlphaFoldDB" id="A0A072PDI2"/>
<dbReference type="EMBL" id="AMGV01000004">
    <property type="protein sequence ID" value="KEF57338.1"/>
    <property type="molecule type" value="Genomic_DNA"/>
</dbReference>
<dbReference type="HOGENOM" id="CLU_028611_0_0_1"/>
<sequence length="529" mass="58701">MWPSKGSKKFSLAVAHHVLPLLEATPDDPLDPQAEQKDVFMGVVAEPSRPRPRNDRKPPSRRFMPRSFRKAILGGYAPRSESSPSQSRARKVIPRDQRSTELLEQELQLVAHRQPHPDPIRNILTMLIKQRQVKIAPPHYEASILANCHPKLGSIESVKSIVREIFREEVPMIPALTFAIVKVLSVHPDSLFRAYITDLMESQWISIPPAVAQLIVVAMIREGQIELARAEIGKMHEKGTAISDWVWCILIHALCDRGDCEAILDLCYTLDDQHFSIPRPTLLHVLDHASSIKDLDLTKHLWHTYVESMHIIPDEALSMAVLRVAAHHSDQKLAESVALVLGSGTTSTLPSPLEESSILASNGVLDASSVEPPVHRAAEHDTLHALPNGSEASEVSLNKTHIDDGAVSTLDGHLEAGNAILEKNARVDKGPSPSISTKGTAEPVKSGITADHIQPPLRTISAEAKSLLAWVRSSRNGRSVYRRNRRVGNLFPVFREDMGLRDARFDPMLALRRRQGCGYGPLQRPRRRG</sequence>
<evidence type="ECO:0000313" key="2">
    <source>
        <dbReference type="EMBL" id="KEF57338.1"/>
    </source>
</evidence>
<dbReference type="RefSeq" id="XP_013259928.1">
    <property type="nucleotide sequence ID" value="XM_013404474.1"/>
</dbReference>
<dbReference type="InterPro" id="IPR011990">
    <property type="entry name" value="TPR-like_helical_dom_sf"/>
</dbReference>
<dbReference type="OrthoDB" id="747253at2759"/>
<dbReference type="Proteomes" id="UP000027920">
    <property type="component" value="Unassembled WGS sequence"/>
</dbReference>
<proteinExistence type="predicted"/>
<evidence type="ECO:0000256" key="1">
    <source>
        <dbReference type="SAM" id="MobiDB-lite"/>
    </source>
</evidence>
<dbReference type="VEuPathDB" id="FungiDB:A1O9_05255"/>
<name>A0A072PDI2_9EURO</name>
<feature type="region of interest" description="Disordered" evidence="1">
    <location>
        <begin position="424"/>
        <end position="445"/>
    </location>
</feature>
<dbReference type="GeneID" id="25280181"/>
<keyword evidence="3" id="KW-1185">Reference proteome</keyword>
<accession>A0A072PDI2</accession>
<feature type="compositionally biased region" description="Basic residues" evidence="1">
    <location>
        <begin position="59"/>
        <end position="69"/>
    </location>
</feature>
<feature type="compositionally biased region" description="Basic and acidic residues" evidence="1">
    <location>
        <begin position="48"/>
        <end position="58"/>
    </location>
</feature>
<dbReference type="Gene3D" id="1.25.40.10">
    <property type="entry name" value="Tetratricopeptide repeat domain"/>
    <property type="match status" value="1"/>
</dbReference>
<comment type="caution">
    <text evidence="2">The sequence shown here is derived from an EMBL/GenBank/DDBJ whole genome shotgun (WGS) entry which is preliminary data.</text>
</comment>
<dbReference type="STRING" id="1182545.A0A072PDI2"/>
<evidence type="ECO:0000313" key="3">
    <source>
        <dbReference type="Proteomes" id="UP000027920"/>
    </source>
</evidence>
<feature type="region of interest" description="Disordered" evidence="1">
    <location>
        <begin position="25"/>
        <end position="96"/>
    </location>
</feature>